<dbReference type="AlphaFoldDB" id="A0A4Z2DK85"/>
<name>A0A4Z2DK85_SCHJA</name>
<evidence type="ECO:0000313" key="2">
    <source>
        <dbReference type="Proteomes" id="UP000311919"/>
    </source>
</evidence>
<proteinExistence type="predicted"/>
<dbReference type="Proteomes" id="UP000311919">
    <property type="component" value="Unassembled WGS sequence"/>
</dbReference>
<comment type="caution">
    <text evidence="1">The sequence shown here is derived from an EMBL/GenBank/DDBJ whole genome shotgun (WGS) entry which is preliminary data.</text>
</comment>
<reference evidence="1 2" key="1">
    <citation type="submission" date="2019-03" db="EMBL/GenBank/DDBJ databases">
        <title>An improved genome assembly of the fluke Schistosoma japonicum.</title>
        <authorList>
            <person name="Hu W."/>
            <person name="Luo F."/>
            <person name="Yin M."/>
            <person name="Mo X."/>
            <person name="Sun C."/>
            <person name="Wu Q."/>
            <person name="Zhu B."/>
            <person name="Xiang M."/>
            <person name="Wang J."/>
            <person name="Wang Y."/>
            <person name="Zhang T."/>
            <person name="Xu B."/>
            <person name="Zheng H."/>
            <person name="Feng Z."/>
        </authorList>
    </citation>
    <scope>NUCLEOTIDE SEQUENCE [LARGE SCALE GENOMIC DNA]</scope>
    <source>
        <strain evidence="1">HuSjv2</strain>
        <tissue evidence="1">Worms</tissue>
    </source>
</reference>
<dbReference type="EMBL" id="SKCS01000101">
    <property type="protein sequence ID" value="TNN16915.1"/>
    <property type="molecule type" value="Genomic_DNA"/>
</dbReference>
<protein>
    <submittedName>
        <fullName evidence="1">Uncharacterized protein</fullName>
    </submittedName>
</protein>
<organism evidence="1 2">
    <name type="scientific">Schistosoma japonicum</name>
    <name type="common">Blood fluke</name>
    <dbReference type="NCBI Taxonomy" id="6182"/>
    <lineage>
        <taxon>Eukaryota</taxon>
        <taxon>Metazoa</taxon>
        <taxon>Spiralia</taxon>
        <taxon>Lophotrochozoa</taxon>
        <taxon>Platyhelminthes</taxon>
        <taxon>Trematoda</taxon>
        <taxon>Digenea</taxon>
        <taxon>Strigeidida</taxon>
        <taxon>Schistosomatoidea</taxon>
        <taxon>Schistosomatidae</taxon>
        <taxon>Schistosoma</taxon>
    </lineage>
</organism>
<evidence type="ECO:0000313" key="1">
    <source>
        <dbReference type="EMBL" id="TNN16915.1"/>
    </source>
</evidence>
<keyword evidence="2" id="KW-1185">Reference proteome</keyword>
<dbReference type="OrthoDB" id="6237535at2759"/>
<gene>
    <name evidence="1" type="ORF">EWB00_000056</name>
</gene>
<sequence>MELERIFLKRCFIKHKTKASAFKKKGKQSKTDTSQVQPIKIKYVIQIKPPLIHLDDPKEFILDVAGSQDRWSSKVKFTQNSAETQSSIGQIEQSNVGRIQNLRILPSENNETKYNIDNLVVTQYLDANEIYRLLKSPQFYALLPPECRSCSIKDCILLKGQNCKELGGRQKVNFSLPLANKYTFEELVYGNFITPSKYSLELSDITVGLQRK</sequence>
<accession>A0A4Z2DK85</accession>